<dbReference type="InterPro" id="IPR044880">
    <property type="entry name" value="NCX_ion-bd_dom_sf"/>
</dbReference>
<feature type="transmembrane region" description="Helical" evidence="19">
    <location>
        <begin position="633"/>
        <end position="653"/>
    </location>
</feature>
<dbReference type="SUPFAM" id="SSF141072">
    <property type="entry name" value="CalX-like"/>
    <property type="match status" value="1"/>
</dbReference>
<comment type="subcellular location">
    <subcellularLocation>
        <location evidence="1">Cell membrane</location>
        <topology evidence="1">Multi-pass membrane protein</topology>
    </subcellularLocation>
</comment>
<feature type="transmembrane region" description="Helical" evidence="19">
    <location>
        <begin position="592"/>
        <end position="612"/>
    </location>
</feature>
<feature type="region of interest" description="Disordered" evidence="18">
    <location>
        <begin position="184"/>
        <end position="276"/>
    </location>
</feature>
<evidence type="ECO:0000256" key="7">
    <source>
        <dbReference type="ARBA" id="ARBA00022729"/>
    </source>
</evidence>
<evidence type="ECO:0000256" key="3">
    <source>
        <dbReference type="ARBA" id="ARBA00022448"/>
    </source>
</evidence>
<feature type="transmembrane region" description="Helical" evidence="19">
    <location>
        <begin position="463"/>
        <end position="486"/>
    </location>
</feature>
<dbReference type="InterPro" id="IPR004836">
    <property type="entry name" value="Na_Ca_Ex"/>
</dbReference>
<keyword evidence="12" id="KW-0915">Sodium</keyword>
<evidence type="ECO:0000256" key="15">
    <source>
        <dbReference type="ARBA" id="ARBA00023180"/>
    </source>
</evidence>
<dbReference type="GO" id="GO:0005432">
    <property type="term" value="F:calcium:sodium antiporter activity"/>
    <property type="evidence" value="ECO:0007669"/>
    <property type="project" value="InterPro"/>
</dbReference>
<evidence type="ECO:0000256" key="16">
    <source>
        <dbReference type="ARBA" id="ARBA00023201"/>
    </source>
</evidence>
<keyword evidence="3" id="KW-0813">Transport</keyword>
<dbReference type="PANTHER" id="PTHR11878">
    <property type="entry name" value="SODIUM/CALCIUM EXCHANGER"/>
    <property type="match status" value="1"/>
</dbReference>
<organism evidence="21">
    <name type="scientific">Haptolina ericina</name>
    <dbReference type="NCBI Taxonomy" id="156174"/>
    <lineage>
        <taxon>Eukaryota</taxon>
        <taxon>Haptista</taxon>
        <taxon>Haptophyta</taxon>
        <taxon>Prymnesiophyceae</taxon>
        <taxon>Prymnesiales</taxon>
        <taxon>Prymnesiaceae</taxon>
        <taxon>Haptolina</taxon>
    </lineage>
</organism>
<keyword evidence="8" id="KW-0677">Repeat</keyword>
<dbReference type="GO" id="GO:0005886">
    <property type="term" value="C:plasma membrane"/>
    <property type="evidence" value="ECO:0007669"/>
    <property type="project" value="UniProtKB-SubCell"/>
</dbReference>
<keyword evidence="10" id="KW-0112">Calmodulin-binding</keyword>
<dbReference type="PROSITE" id="PS51257">
    <property type="entry name" value="PROKAR_LIPOPROTEIN"/>
    <property type="match status" value="1"/>
</dbReference>
<name>A0A7S3F9J0_9EUKA</name>
<dbReference type="PANTHER" id="PTHR11878:SF65">
    <property type="entry name" value="NA_CA-EXCHANGE PROTEIN, ISOFORM G"/>
    <property type="match status" value="1"/>
</dbReference>
<feature type="transmembrane region" description="Helical" evidence="19">
    <location>
        <begin position="49"/>
        <end position="70"/>
    </location>
</feature>
<dbReference type="InterPro" id="IPR003644">
    <property type="entry name" value="Calx_beta"/>
</dbReference>
<feature type="compositionally biased region" description="Pro residues" evidence="18">
    <location>
        <begin position="226"/>
        <end position="249"/>
    </location>
</feature>
<evidence type="ECO:0000256" key="18">
    <source>
        <dbReference type="SAM" id="MobiDB-lite"/>
    </source>
</evidence>
<keyword evidence="11 19" id="KW-1133">Transmembrane helix</keyword>
<keyword evidence="9" id="KW-0106">Calcium</keyword>
<accession>A0A7S3F9J0</accession>
<comment type="similarity">
    <text evidence="2">Belongs to the Ca(2+):cation antiporter (CaCA) (TC 2.A.19) family. SLC8 subfamily.</text>
</comment>
<dbReference type="InterPro" id="IPR051171">
    <property type="entry name" value="CaCA"/>
</dbReference>
<feature type="transmembrane region" description="Helical" evidence="19">
    <location>
        <begin position="498"/>
        <end position="519"/>
    </location>
</feature>
<feature type="compositionally biased region" description="Low complexity" evidence="18">
    <location>
        <begin position="250"/>
        <end position="259"/>
    </location>
</feature>
<evidence type="ECO:0000256" key="6">
    <source>
        <dbReference type="ARBA" id="ARBA00022723"/>
    </source>
</evidence>
<evidence type="ECO:0000256" key="4">
    <source>
        <dbReference type="ARBA" id="ARBA00022475"/>
    </source>
</evidence>
<dbReference type="GO" id="GO:0007154">
    <property type="term" value="P:cell communication"/>
    <property type="evidence" value="ECO:0007669"/>
    <property type="project" value="InterPro"/>
</dbReference>
<evidence type="ECO:0000256" key="2">
    <source>
        <dbReference type="ARBA" id="ARBA00007489"/>
    </source>
</evidence>
<dbReference type="Gene3D" id="1.20.1420.30">
    <property type="entry name" value="NCX, central ion-binding region"/>
    <property type="match status" value="2"/>
</dbReference>
<feature type="transmembrane region" description="Helical" evidence="19">
    <location>
        <begin position="76"/>
        <end position="99"/>
    </location>
</feature>
<protein>
    <recommendedName>
        <fullName evidence="20">Calx-beta domain-containing protein</fullName>
    </recommendedName>
</protein>
<evidence type="ECO:0000256" key="13">
    <source>
        <dbReference type="ARBA" id="ARBA00023065"/>
    </source>
</evidence>
<feature type="transmembrane region" description="Helical" evidence="19">
    <location>
        <begin position="540"/>
        <end position="560"/>
    </location>
</feature>
<evidence type="ECO:0000256" key="5">
    <source>
        <dbReference type="ARBA" id="ARBA00022692"/>
    </source>
</evidence>
<dbReference type="GO" id="GO:0046872">
    <property type="term" value="F:metal ion binding"/>
    <property type="evidence" value="ECO:0007669"/>
    <property type="project" value="UniProtKB-KW"/>
</dbReference>
<keyword evidence="14 19" id="KW-0472">Membrane</keyword>
<dbReference type="GO" id="GO:0005516">
    <property type="term" value="F:calmodulin binding"/>
    <property type="evidence" value="ECO:0007669"/>
    <property type="project" value="UniProtKB-KW"/>
</dbReference>
<dbReference type="EMBL" id="HBHX01054380">
    <property type="protein sequence ID" value="CAE0134034.1"/>
    <property type="molecule type" value="Transcribed_RNA"/>
</dbReference>
<dbReference type="Gene3D" id="2.60.40.2030">
    <property type="match status" value="1"/>
</dbReference>
<dbReference type="PRINTS" id="PR01259">
    <property type="entry name" value="NACAEXCHNGR"/>
</dbReference>
<keyword evidence="16" id="KW-0739">Sodium transport</keyword>
<sequence>MEILTGKFHAGSLGPSTIVGSAAFNLMVITAACVTALPAGETRSIKSLGVFLVTSSFSVIAYVWLLIMVKFSTPEIITLIEAIITCCLMVVLLLIAYYVDTRMGAKTNYRVNLHSLQFKFDPDGNPIQDDAMAANKTAAMWEAARQNGDLPDLDSTPEEIAEKLRDVAPGRSRAYYRHNLLKGGGLTVAKNPKPDKTSTLEGIQIPKGSGAPPSPQPQIVDSTSAPPSPPSSPPGLPPLIAPPSPPPSPTVGVKVSSTPASPPPSPPPKSTIDVPPSGLIRFVQPEVKVLESVGTVTVQVERIGGAQGEVTVDYHTKDQEAIASMDYEAISGTLTFKDGEAGPLDLTITIIDDDDFERDETFTVVLCELKGGAIFDCENDGGATQEICTVTIENDDHDNRRSRFAKAMSLLKVDLDQLHLAEASWSQQIHDVFSLPEGSAVAKAIAIISSPWKFLFALCPPPALWGGWPCFIGALCLIGFQVMLISDFGNQMGCHMGLNPSITAITFVALGTSLPDLFASKQAAIADKTADNSIGNVTGSNSVNVFFGLGVPWLIGAVYWEFQGASDEWIATYPDLYAKGINGGFVVRSGDLFFSVMVFAVFAIITICIILLRRPAELGGSKFSQNSTAAALITMWLLYVTLSSLASIGTITVNI</sequence>
<dbReference type="Pfam" id="PF03160">
    <property type="entry name" value="Calx-beta"/>
    <property type="match status" value="1"/>
</dbReference>
<evidence type="ECO:0000256" key="19">
    <source>
        <dbReference type="SAM" id="Phobius"/>
    </source>
</evidence>
<evidence type="ECO:0000256" key="8">
    <source>
        <dbReference type="ARBA" id="ARBA00022737"/>
    </source>
</evidence>
<evidence type="ECO:0000259" key="20">
    <source>
        <dbReference type="SMART" id="SM00237"/>
    </source>
</evidence>
<feature type="domain" description="Calx-beta" evidence="20">
    <location>
        <begin position="268"/>
        <end position="367"/>
    </location>
</feature>
<feature type="transmembrane region" description="Helical" evidence="19">
    <location>
        <begin position="18"/>
        <end position="37"/>
    </location>
</feature>
<keyword evidence="13" id="KW-0406">Ion transport</keyword>
<evidence type="ECO:0000256" key="17">
    <source>
        <dbReference type="ARBA" id="ARBA00033667"/>
    </source>
</evidence>
<evidence type="ECO:0000256" key="14">
    <source>
        <dbReference type="ARBA" id="ARBA00023136"/>
    </source>
</evidence>
<gene>
    <name evidence="21" type="ORF">HERI1096_LOCUS29984</name>
</gene>
<reference evidence="21" key="1">
    <citation type="submission" date="2021-01" db="EMBL/GenBank/DDBJ databases">
        <authorList>
            <person name="Corre E."/>
            <person name="Pelletier E."/>
            <person name="Niang G."/>
            <person name="Scheremetjew M."/>
            <person name="Finn R."/>
            <person name="Kale V."/>
            <person name="Holt S."/>
            <person name="Cochrane G."/>
            <person name="Meng A."/>
            <person name="Brown T."/>
            <person name="Cohen L."/>
        </authorList>
    </citation>
    <scope>NUCLEOTIDE SEQUENCE</scope>
    <source>
        <strain evidence="21">CCMP281</strain>
    </source>
</reference>
<evidence type="ECO:0000256" key="11">
    <source>
        <dbReference type="ARBA" id="ARBA00022989"/>
    </source>
</evidence>
<dbReference type="SMART" id="SM00237">
    <property type="entry name" value="Calx_beta"/>
    <property type="match status" value="1"/>
</dbReference>
<dbReference type="InterPro" id="IPR038081">
    <property type="entry name" value="CalX-like_sf"/>
</dbReference>
<dbReference type="AlphaFoldDB" id="A0A7S3F9J0"/>
<keyword evidence="15" id="KW-0325">Glycoprotein</keyword>
<proteinExistence type="inferred from homology"/>
<evidence type="ECO:0000256" key="1">
    <source>
        <dbReference type="ARBA" id="ARBA00004651"/>
    </source>
</evidence>
<evidence type="ECO:0000256" key="12">
    <source>
        <dbReference type="ARBA" id="ARBA00023053"/>
    </source>
</evidence>
<keyword evidence="4" id="KW-1003">Cell membrane</keyword>
<evidence type="ECO:0000256" key="9">
    <source>
        <dbReference type="ARBA" id="ARBA00022837"/>
    </source>
</evidence>
<feature type="compositionally biased region" description="Pro residues" evidence="18">
    <location>
        <begin position="260"/>
        <end position="269"/>
    </location>
</feature>
<keyword evidence="7" id="KW-0732">Signal</keyword>
<dbReference type="Pfam" id="PF01699">
    <property type="entry name" value="Na_Ca_ex"/>
    <property type="match status" value="2"/>
</dbReference>
<evidence type="ECO:0000313" key="21">
    <source>
        <dbReference type="EMBL" id="CAE0134034.1"/>
    </source>
</evidence>
<evidence type="ECO:0000256" key="10">
    <source>
        <dbReference type="ARBA" id="ARBA00022860"/>
    </source>
</evidence>
<keyword evidence="5 19" id="KW-0812">Transmembrane</keyword>
<dbReference type="InterPro" id="IPR004837">
    <property type="entry name" value="NaCa_Exmemb"/>
</dbReference>
<comment type="catalytic activity">
    <reaction evidence="17">
        <text>Ca(2+)(in) + 3 Na(+)(out) = Ca(2+)(out) + 3 Na(+)(in)</text>
        <dbReference type="Rhea" id="RHEA:69955"/>
        <dbReference type="ChEBI" id="CHEBI:29101"/>
        <dbReference type="ChEBI" id="CHEBI:29108"/>
    </reaction>
</comment>
<keyword evidence="6" id="KW-0479">Metal-binding</keyword>